<keyword evidence="2" id="KW-1185">Reference proteome</keyword>
<sequence length="48" mass="5392">MWSREQGRMGNCLLTPDLDTLDFLCVGRQSESSSEEGLGTEPIIYKDL</sequence>
<evidence type="ECO:0000313" key="2">
    <source>
        <dbReference type="Proteomes" id="UP000269945"/>
    </source>
</evidence>
<organism evidence="1 2">
    <name type="scientific">Gulo gulo</name>
    <name type="common">Wolverine</name>
    <name type="synonym">Gluton</name>
    <dbReference type="NCBI Taxonomy" id="48420"/>
    <lineage>
        <taxon>Eukaryota</taxon>
        <taxon>Metazoa</taxon>
        <taxon>Chordata</taxon>
        <taxon>Craniata</taxon>
        <taxon>Vertebrata</taxon>
        <taxon>Euteleostomi</taxon>
        <taxon>Mammalia</taxon>
        <taxon>Eutheria</taxon>
        <taxon>Laurasiatheria</taxon>
        <taxon>Carnivora</taxon>
        <taxon>Caniformia</taxon>
        <taxon>Musteloidea</taxon>
        <taxon>Mustelidae</taxon>
        <taxon>Guloninae</taxon>
        <taxon>Gulo</taxon>
    </lineage>
</organism>
<dbReference type="EMBL" id="CYRY02029392">
    <property type="protein sequence ID" value="VCX04138.1"/>
    <property type="molecule type" value="Genomic_DNA"/>
</dbReference>
<dbReference type="Proteomes" id="UP000269945">
    <property type="component" value="Unassembled WGS sequence"/>
</dbReference>
<name>A0A9X9LYV0_GULGU</name>
<gene>
    <name evidence="1" type="ORF">BN2614_LOCUS1</name>
</gene>
<accession>A0A9X9LYV0</accession>
<proteinExistence type="predicted"/>
<dbReference type="AlphaFoldDB" id="A0A9X9LYV0"/>
<protein>
    <submittedName>
        <fullName evidence="1">Uncharacterized protein</fullName>
    </submittedName>
</protein>
<reference evidence="1 2" key="1">
    <citation type="submission" date="2018-10" db="EMBL/GenBank/DDBJ databases">
        <authorList>
            <person name="Ekblom R."/>
            <person name="Jareborg N."/>
        </authorList>
    </citation>
    <scope>NUCLEOTIDE SEQUENCE [LARGE SCALE GENOMIC DNA]</scope>
    <source>
        <tissue evidence="1">Muscle</tissue>
    </source>
</reference>
<evidence type="ECO:0000313" key="1">
    <source>
        <dbReference type="EMBL" id="VCX04138.1"/>
    </source>
</evidence>
<comment type="caution">
    <text evidence="1">The sequence shown here is derived from an EMBL/GenBank/DDBJ whole genome shotgun (WGS) entry which is preliminary data.</text>
</comment>